<evidence type="ECO:0000313" key="2">
    <source>
        <dbReference type="Proteomes" id="UP001367508"/>
    </source>
</evidence>
<evidence type="ECO:0000313" key="1">
    <source>
        <dbReference type="EMBL" id="KAK7336291.1"/>
    </source>
</evidence>
<sequence length="78" mass="9234">MCVCPVPSFSFKSLHCFLTCVSQLLLQRFIDPTIDTKMRIEFACERAQIWRFVIERFLNGVCLYSSFNFERISMSLRI</sequence>
<keyword evidence="2" id="KW-1185">Reference proteome</keyword>
<dbReference type="Proteomes" id="UP001367508">
    <property type="component" value="Unassembled WGS sequence"/>
</dbReference>
<organism evidence="1 2">
    <name type="scientific">Canavalia gladiata</name>
    <name type="common">Sword bean</name>
    <name type="synonym">Dolichos gladiatus</name>
    <dbReference type="NCBI Taxonomy" id="3824"/>
    <lineage>
        <taxon>Eukaryota</taxon>
        <taxon>Viridiplantae</taxon>
        <taxon>Streptophyta</taxon>
        <taxon>Embryophyta</taxon>
        <taxon>Tracheophyta</taxon>
        <taxon>Spermatophyta</taxon>
        <taxon>Magnoliopsida</taxon>
        <taxon>eudicotyledons</taxon>
        <taxon>Gunneridae</taxon>
        <taxon>Pentapetalae</taxon>
        <taxon>rosids</taxon>
        <taxon>fabids</taxon>
        <taxon>Fabales</taxon>
        <taxon>Fabaceae</taxon>
        <taxon>Papilionoideae</taxon>
        <taxon>50 kb inversion clade</taxon>
        <taxon>NPAAA clade</taxon>
        <taxon>indigoferoid/millettioid clade</taxon>
        <taxon>Phaseoleae</taxon>
        <taxon>Canavalia</taxon>
    </lineage>
</organism>
<proteinExistence type="predicted"/>
<accession>A0AAN9QIT1</accession>
<comment type="caution">
    <text evidence="1">The sequence shown here is derived from an EMBL/GenBank/DDBJ whole genome shotgun (WGS) entry which is preliminary data.</text>
</comment>
<dbReference type="AlphaFoldDB" id="A0AAN9QIT1"/>
<gene>
    <name evidence="1" type="ORF">VNO77_16827</name>
</gene>
<name>A0AAN9QIT1_CANGL</name>
<dbReference type="EMBL" id="JAYMYQ010000004">
    <property type="protein sequence ID" value="KAK7336291.1"/>
    <property type="molecule type" value="Genomic_DNA"/>
</dbReference>
<reference evidence="1 2" key="1">
    <citation type="submission" date="2024-01" db="EMBL/GenBank/DDBJ databases">
        <title>The genomes of 5 underutilized Papilionoideae crops provide insights into root nodulation and disease resistanc.</title>
        <authorList>
            <person name="Jiang F."/>
        </authorList>
    </citation>
    <scope>NUCLEOTIDE SEQUENCE [LARGE SCALE GENOMIC DNA]</scope>
    <source>
        <strain evidence="1">LVBAO_FW01</strain>
        <tissue evidence="1">Leaves</tissue>
    </source>
</reference>
<protein>
    <submittedName>
        <fullName evidence="1">Uncharacterized protein</fullName>
    </submittedName>
</protein>